<dbReference type="AlphaFoldDB" id="A0A4R5KQE8"/>
<dbReference type="Gene3D" id="1.10.10.10">
    <property type="entry name" value="Winged helix-like DNA-binding domain superfamily/Winged helix DNA-binding domain"/>
    <property type="match status" value="1"/>
</dbReference>
<dbReference type="OrthoDB" id="9803735at2"/>
<dbReference type="PROSITE" id="PS50931">
    <property type="entry name" value="HTH_LYSR"/>
    <property type="match status" value="1"/>
</dbReference>
<dbReference type="Pfam" id="PF00126">
    <property type="entry name" value="HTH_1"/>
    <property type="match status" value="1"/>
</dbReference>
<keyword evidence="3" id="KW-0238">DNA-binding</keyword>
<dbReference type="Pfam" id="PF03466">
    <property type="entry name" value="LysR_substrate"/>
    <property type="match status" value="1"/>
</dbReference>
<gene>
    <name evidence="6" type="ORF">E1757_10540</name>
</gene>
<dbReference type="InterPro" id="IPR005119">
    <property type="entry name" value="LysR_subst-bd"/>
</dbReference>
<comment type="similarity">
    <text evidence="1">Belongs to the LysR transcriptional regulatory family.</text>
</comment>
<dbReference type="SUPFAM" id="SSF53850">
    <property type="entry name" value="Periplasmic binding protein-like II"/>
    <property type="match status" value="1"/>
</dbReference>
<proteinExistence type="inferred from homology"/>
<keyword evidence="4" id="KW-0804">Transcription</keyword>
<dbReference type="GO" id="GO:0003700">
    <property type="term" value="F:DNA-binding transcription factor activity"/>
    <property type="evidence" value="ECO:0007669"/>
    <property type="project" value="InterPro"/>
</dbReference>
<dbReference type="InterPro" id="IPR036388">
    <property type="entry name" value="WH-like_DNA-bd_sf"/>
</dbReference>
<evidence type="ECO:0000256" key="2">
    <source>
        <dbReference type="ARBA" id="ARBA00023015"/>
    </source>
</evidence>
<evidence type="ECO:0000313" key="7">
    <source>
        <dbReference type="Proteomes" id="UP000295636"/>
    </source>
</evidence>
<dbReference type="Gene3D" id="3.40.190.290">
    <property type="match status" value="1"/>
</dbReference>
<dbReference type="InterPro" id="IPR036390">
    <property type="entry name" value="WH_DNA-bd_sf"/>
</dbReference>
<dbReference type="PANTHER" id="PTHR30419">
    <property type="entry name" value="HTH-TYPE TRANSCRIPTIONAL REGULATOR YBHD"/>
    <property type="match status" value="1"/>
</dbReference>
<dbReference type="InterPro" id="IPR000847">
    <property type="entry name" value="LysR_HTH_N"/>
</dbReference>
<dbReference type="SUPFAM" id="SSF46785">
    <property type="entry name" value="Winged helix' DNA-binding domain"/>
    <property type="match status" value="1"/>
</dbReference>
<dbReference type="EMBL" id="SMRT01000004">
    <property type="protein sequence ID" value="TDF97951.1"/>
    <property type="molecule type" value="Genomic_DNA"/>
</dbReference>
<dbReference type="GO" id="GO:0003677">
    <property type="term" value="F:DNA binding"/>
    <property type="evidence" value="ECO:0007669"/>
    <property type="project" value="UniProtKB-KW"/>
</dbReference>
<dbReference type="Proteomes" id="UP000295636">
    <property type="component" value="Unassembled WGS sequence"/>
</dbReference>
<evidence type="ECO:0000313" key="6">
    <source>
        <dbReference type="EMBL" id="TDF97951.1"/>
    </source>
</evidence>
<accession>A0A4R5KQE8</accession>
<name>A0A4R5KQE8_9BACL</name>
<evidence type="ECO:0000256" key="1">
    <source>
        <dbReference type="ARBA" id="ARBA00009437"/>
    </source>
</evidence>
<dbReference type="FunFam" id="1.10.10.10:FF:000001">
    <property type="entry name" value="LysR family transcriptional regulator"/>
    <property type="match status" value="1"/>
</dbReference>
<evidence type="ECO:0000259" key="5">
    <source>
        <dbReference type="PROSITE" id="PS50931"/>
    </source>
</evidence>
<dbReference type="PANTHER" id="PTHR30419:SF28">
    <property type="entry name" value="HTH-TYPE TRANSCRIPTIONAL REGULATOR BSDA"/>
    <property type="match status" value="1"/>
</dbReference>
<reference evidence="6 7" key="1">
    <citation type="submission" date="2019-03" db="EMBL/GenBank/DDBJ databases">
        <title>This is whole genome sequence of Paenibacillus sp MS74 strain.</title>
        <authorList>
            <person name="Trinh H.N."/>
        </authorList>
    </citation>
    <scope>NUCLEOTIDE SEQUENCE [LARGE SCALE GENOMIC DNA]</scope>
    <source>
        <strain evidence="6 7">MS74</strain>
    </source>
</reference>
<protein>
    <submittedName>
        <fullName evidence="6">LysR family transcriptional regulator</fullName>
    </submittedName>
</protein>
<dbReference type="CDD" id="cd05466">
    <property type="entry name" value="PBP2_LTTR_substrate"/>
    <property type="match status" value="1"/>
</dbReference>
<keyword evidence="2" id="KW-0805">Transcription regulation</keyword>
<evidence type="ECO:0000256" key="4">
    <source>
        <dbReference type="ARBA" id="ARBA00023163"/>
    </source>
</evidence>
<keyword evidence="7" id="KW-1185">Reference proteome</keyword>
<organism evidence="6 7">
    <name type="scientific">Paenibacillus piri</name>
    <dbReference type="NCBI Taxonomy" id="2547395"/>
    <lineage>
        <taxon>Bacteria</taxon>
        <taxon>Bacillati</taxon>
        <taxon>Bacillota</taxon>
        <taxon>Bacilli</taxon>
        <taxon>Bacillales</taxon>
        <taxon>Paenibacillaceae</taxon>
        <taxon>Paenibacillus</taxon>
    </lineage>
</organism>
<feature type="domain" description="HTH lysR-type" evidence="5">
    <location>
        <begin position="25"/>
        <end position="82"/>
    </location>
</feature>
<comment type="caution">
    <text evidence="6">The sequence shown here is derived from an EMBL/GenBank/DDBJ whole genome shotgun (WGS) entry which is preliminary data.</text>
</comment>
<dbReference type="GO" id="GO:0005829">
    <property type="term" value="C:cytosol"/>
    <property type="evidence" value="ECO:0007669"/>
    <property type="project" value="TreeGrafter"/>
</dbReference>
<dbReference type="PRINTS" id="PR00039">
    <property type="entry name" value="HTHLYSR"/>
</dbReference>
<sequence>MHIDLFRIILYNIPITFNYRNGESMQLRDIQYALTVAKELSFSKAAQKLSISQPALSQCIKKLEQELHAPLFFRENNTVKLTSAGELFMKEGSEIMNKSMRLTQEISALANTREENLRIGISPFYSYHYLPWIIPAFNKQYPTVKLDIMEKHSAILEQLIINDEVDFCMIPLPISHKEIEYQPIYQEQILFAIPKSHGLNAYLTPAMSEGLPFIDLRLAQYEPFLFLKSEQKFTPMGMRLCSEAGFTPHIVFETMNWDTINALVATGMGVGFVPEILVGSSTPGEQPTYCRIMAENTTRSYVAAYKKGRKLSNAANHFIRIAKNSLHFKK</sequence>
<evidence type="ECO:0000256" key="3">
    <source>
        <dbReference type="ARBA" id="ARBA00023125"/>
    </source>
</evidence>
<dbReference type="InterPro" id="IPR050950">
    <property type="entry name" value="HTH-type_LysR_regulators"/>
</dbReference>